<dbReference type="GO" id="GO:0005886">
    <property type="term" value="C:plasma membrane"/>
    <property type="evidence" value="ECO:0007669"/>
    <property type="project" value="UniProtKB-SubCell"/>
</dbReference>
<dbReference type="VEuPathDB" id="VectorBase:LLONM1_000474"/>
<comment type="subcellular location">
    <subcellularLocation>
        <location evidence="1">Cell membrane</location>
        <topology evidence="1">Multi-pass membrane protein</topology>
    </subcellularLocation>
</comment>
<accession>A0A1B0C8W0</accession>
<dbReference type="Proteomes" id="UP000092461">
    <property type="component" value="Unassembled WGS sequence"/>
</dbReference>
<dbReference type="Pfam" id="PF12698">
    <property type="entry name" value="ABC2_membrane_3"/>
    <property type="match status" value="1"/>
</dbReference>
<evidence type="ECO:0000313" key="8">
    <source>
        <dbReference type="EnsemblMetazoa" id="LLOJ000382-PA"/>
    </source>
</evidence>
<dbReference type="PANTHER" id="PTHR30294:SF38">
    <property type="entry name" value="TRANSPORT PERMEASE PROTEIN"/>
    <property type="match status" value="1"/>
</dbReference>
<dbReference type="EnsemblMetazoa" id="LLOJ000382-RA">
    <property type="protein sequence ID" value="LLOJ000382-PA"/>
    <property type="gene ID" value="LLOJ000382"/>
</dbReference>
<evidence type="ECO:0000256" key="5">
    <source>
        <dbReference type="ARBA" id="ARBA00023136"/>
    </source>
</evidence>
<organism evidence="8 9">
    <name type="scientific">Lutzomyia longipalpis</name>
    <name type="common">Sand fly</name>
    <dbReference type="NCBI Taxonomy" id="7200"/>
    <lineage>
        <taxon>Eukaryota</taxon>
        <taxon>Metazoa</taxon>
        <taxon>Ecdysozoa</taxon>
        <taxon>Arthropoda</taxon>
        <taxon>Hexapoda</taxon>
        <taxon>Insecta</taxon>
        <taxon>Pterygota</taxon>
        <taxon>Neoptera</taxon>
        <taxon>Endopterygota</taxon>
        <taxon>Diptera</taxon>
        <taxon>Nematocera</taxon>
        <taxon>Psychodoidea</taxon>
        <taxon>Psychodidae</taxon>
        <taxon>Lutzomyia</taxon>
        <taxon>Lutzomyia</taxon>
    </lineage>
</organism>
<evidence type="ECO:0000256" key="4">
    <source>
        <dbReference type="ARBA" id="ARBA00022989"/>
    </source>
</evidence>
<dbReference type="VEuPathDB" id="VectorBase:LLOJ000382"/>
<feature type="domain" description="ABC-2 type transporter transmembrane" evidence="7">
    <location>
        <begin position="33"/>
        <end position="184"/>
    </location>
</feature>
<protein>
    <recommendedName>
        <fullName evidence="7">ABC-2 type transporter transmembrane domain-containing protein</fullName>
    </recommendedName>
</protein>
<feature type="transmembrane region" description="Helical" evidence="6">
    <location>
        <begin position="98"/>
        <end position="121"/>
    </location>
</feature>
<reference evidence="8" key="1">
    <citation type="submission" date="2020-05" db="UniProtKB">
        <authorList>
            <consortium name="EnsemblMetazoa"/>
        </authorList>
    </citation>
    <scope>IDENTIFICATION</scope>
    <source>
        <strain evidence="8">Jacobina</strain>
    </source>
</reference>
<dbReference type="InterPro" id="IPR051449">
    <property type="entry name" value="ABC-2_transporter_component"/>
</dbReference>
<dbReference type="EMBL" id="AJWK01001515">
    <property type="status" value="NOT_ANNOTATED_CDS"/>
    <property type="molecule type" value="Genomic_DNA"/>
</dbReference>
<keyword evidence="2" id="KW-1003">Cell membrane</keyword>
<evidence type="ECO:0000256" key="2">
    <source>
        <dbReference type="ARBA" id="ARBA00022475"/>
    </source>
</evidence>
<evidence type="ECO:0000313" key="9">
    <source>
        <dbReference type="Proteomes" id="UP000092461"/>
    </source>
</evidence>
<evidence type="ECO:0000256" key="3">
    <source>
        <dbReference type="ARBA" id="ARBA00022692"/>
    </source>
</evidence>
<name>A0A1B0C8W0_LUTLO</name>
<sequence length="255" mass="28457">MYKMRKDGKRGDGSLCLNHLLYPVDDSRLLAYAVCVTLTTGIMLGERTTGILERFMICGISGIEILISHLVSLNIVMMFQVGTVLICVFIVYDINIQGSIVLVIFMTLLNAFCGMCFGFAISCTTYDERLATYMALGSFMPSFVLCGGFWPIEGMPDGLQQIAYAMPITNPTIALRSILLKGYGLEEFETIDKIWGANQLKWRRFLSANKEKGDKEALGVYSLYSLTCGALGDRRRNTFWKQLTVSSWSPPRLLG</sequence>
<dbReference type="AlphaFoldDB" id="A0A1B0C8W0"/>
<dbReference type="GO" id="GO:0140359">
    <property type="term" value="F:ABC-type transporter activity"/>
    <property type="evidence" value="ECO:0007669"/>
    <property type="project" value="InterPro"/>
</dbReference>
<keyword evidence="9" id="KW-1185">Reference proteome</keyword>
<proteinExistence type="predicted"/>
<feature type="transmembrane region" description="Helical" evidence="6">
    <location>
        <begin position="133"/>
        <end position="152"/>
    </location>
</feature>
<evidence type="ECO:0000256" key="1">
    <source>
        <dbReference type="ARBA" id="ARBA00004651"/>
    </source>
</evidence>
<feature type="transmembrane region" description="Helical" evidence="6">
    <location>
        <begin position="66"/>
        <end position="92"/>
    </location>
</feature>
<keyword evidence="3 6" id="KW-0812">Transmembrane</keyword>
<keyword evidence="5 6" id="KW-0472">Membrane</keyword>
<evidence type="ECO:0000256" key="6">
    <source>
        <dbReference type="SAM" id="Phobius"/>
    </source>
</evidence>
<dbReference type="InterPro" id="IPR013525">
    <property type="entry name" value="ABC2_TM"/>
</dbReference>
<dbReference type="EMBL" id="AJWK01001514">
    <property type="status" value="NOT_ANNOTATED_CDS"/>
    <property type="molecule type" value="Genomic_DNA"/>
</dbReference>
<keyword evidence="4 6" id="KW-1133">Transmembrane helix</keyword>
<evidence type="ECO:0000259" key="7">
    <source>
        <dbReference type="Pfam" id="PF12698"/>
    </source>
</evidence>
<dbReference type="PANTHER" id="PTHR30294">
    <property type="entry name" value="MEMBRANE COMPONENT OF ABC TRANSPORTER YHHJ-RELATED"/>
    <property type="match status" value="1"/>
</dbReference>